<dbReference type="AlphaFoldDB" id="A0A811Z784"/>
<sequence>MNVPAGVVRLGGGLLGDPPRRADPGRGPATRTRAPCSSPRPPRALPRAPPAAGHRVPAPSGCFGRFSAKRGSRGPRSRCTRTRTRVHTHAQYPGRWAGRRPVRGGAVLPGACVHSRAVGTAGRPHSKKARGTLRRMEAERLFFLAGEEN</sequence>
<feature type="region of interest" description="Disordered" evidence="1">
    <location>
        <begin position="1"/>
        <end position="101"/>
    </location>
</feature>
<accession>A0A811Z784</accession>
<proteinExistence type="predicted"/>
<organism evidence="2 3">
    <name type="scientific">Nyctereutes procyonoides</name>
    <name type="common">Raccoon dog</name>
    <name type="synonym">Canis procyonoides</name>
    <dbReference type="NCBI Taxonomy" id="34880"/>
    <lineage>
        <taxon>Eukaryota</taxon>
        <taxon>Metazoa</taxon>
        <taxon>Chordata</taxon>
        <taxon>Craniata</taxon>
        <taxon>Vertebrata</taxon>
        <taxon>Euteleostomi</taxon>
        <taxon>Mammalia</taxon>
        <taxon>Eutheria</taxon>
        <taxon>Laurasiatheria</taxon>
        <taxon>Carnivora</taxon>
        <taxon>Caniformia</taxon>
        <taxon>Canidae</taxon>
        <taxon>Nyctereutes</taxon>
    </lineage>
</organism>
<feature type="compositionally biased region" description="Pro residues" evidence="1">
    <location>
        <begin position="38"/>
        <end position="49"/>
    </location>
</feature>
<dbReference type="Proteomes" id="UP000645828">
    <property type="component" value="Unassembled WGS sequence"/>
</dbReference>
<feature type="compositionally biased region" description="Basic residues" evidence="1">
    <location>
        <begin position="67"/>
        <end position="88"/>
    </location>
</feature>
<evidence type="ECO:0000313" key="2">
    <source>
        <dbReference type="EMBL" id="CAD7682939.1"/>
    </source>
</evidence>
<comment type="caution">
    <text evidence="2">The sequence shown here is derived from an EMBL/GenBank/DDBJ whole genome shotgun (WGS) entry which is preliminary data.</text>
</comment>
<dbReference type="EMBL" id="CAJHUB010000754">
    <property type="protein sequence ID" value="CAD7682939.1"/>
    <property type="molecule type" value="Genomic_DNA"/>
</dbReference>
<keyword evidence="3" id="KW-1185">Reference proteome</keyword>
<protein>
    <submittedName>
        <fullName evidence="2">(raccoon dog) hypothetical protein</fullName>
    </submittedName>
</protein>
<reference evidence="2" key="1">
    <citation type="submission" date="2020-12" db="EMBL/GenBank/DDBJ databases">
        <authorList>
            <consortium name="Molecular Ecology Group"/>
        </authorList>
    </citation>
    <scope>NUCLEOTIDE SEQUENCE</scope>
    <source>
        <strain evidence="2">TBG_1078</strain>
    </source>
</reference>
<feature type="compositionally biased region" description="Low complexity" evidence="1">
    <location>
        <begin position="25"/>
        <end position="37"/>
    </location>
</feature>
<evidence type="ECO:0000256" key="1">
    <source>
        <dbReference type="SAM" id="MobiDB-lite"/>
    </source>
</evidence>
<evidence type="ECO:0000313" key="3">
    <source>
        <dbReference type="Proteomes" id="UP000645828"/>
    </source>
</evidence>
<gene>
    <name evidence="2" type="ORF">NYPRO_LOCUS15731</name>
</gene>
<name>A0A811Z784_NYCPR</name>